<dbReference type="InterPro" id="IPR001650">
    <property type="entry name" value="Helicase_C-like"/>
</dbReference>
<dbReference type="InterPro" id="IPR050615">
    <property type="entry name" value="ATP-dep_DNA_Helicase"/>
</dbReference>
<gene>
    <name evidence="7" type="ORF">K9W46_03475</name>
</gene>
<evidence type="ECO:0000259" key="6">
    <source>
        <dbReference type="PROSITE" id="PS51194"/>
    </source>
</evidence>
<dbReference type="Pfam" id="PF04851">
    <property type="entry name" value="ResIII"/>
    <property type="match status" value="1"/>
</dbReference>
<dbReference type="SUPFAM" id="SSF52540">
    <property type="entry name" value="P-loop containing nucleoside triphosphate hydrolases"/>
    <property type="match status" value="1"/>
</dbReference>
<dbReference type="PROSITE" id="PS51194">
    <property type="entry name" value="HELICASE_CTER"/>
    <property type="match status" value="1"/>
</dbReference>
<dbReference type="GO" id="GO:0003677">
    <property type="term" value="F:DNA binding"/>
    <property type="evidence" value="ECO:0007669"/>
    <property type="project" value="InterPro"/>
</dbReference>
<evidence type="ECO:0000256" key="3">
    <source>
        <dbReference type="ARBA" id="ARBA00022806"/>
    </source>
</evidence>
<dbReference type="SMART" id="SM00487">
    <property type="entry name" value="DEXDc"/>
    <property type="match status" value="1"/>
</dbReference>
<dbReference type="GO" id="GO:0140097">
    <property type="term" value="F:catalytic activity, acting on DNA"/>
    <property type="evidence" value="ECO:0007669"/>
    <property type="project" value="UniProtKB-ARBA"/>
</dbReference>
<name>A0A9Y1FPV1_9ARCH</name>
<feature type="domain" description="Helicase C-terminal" evidence="6">
    <location>
        <begin position="339"/>
        <end position="468"/>
    </location>
</feature>
<evidence type="ECO:0000256" key="2">
    <source>
        <dbReference type="ARBA" id="ARBA00022801"/>
    </source>
</evidence>
<dbReference type="InterPro" id="IPR014001">
    <property type="entry name" value="Helicase_ATP-bd"/>
</dbReference>
<dbReference type="AlphaFoldDB" id="A0A9Y1FPV1"/>
<keyword evidence="2" id="KW-0378">Hydrolase</keyword>
<dbReference type="Gene3D" id="3.40.50.300">
    <property type="entry name" value="P-loop containing nucleotide triphosphate hydrolases"/>
    <property type="match status" value="2"/>
</dbReference>
<keyword evidence="1" id="KW-0547">Nucleotide-binding</keyword>
<sequence length="468" mass="53895">MNKKEAEVKLGLAFDLIIQTSQPLELKKWSKILKPSKKVENEYRALPFLYPKIVEKLKREGFAVYSTILEDINLSDDYKQALKLKVQLRDYQKEALTKFVLNKNRGVVILPTAAGKTIVGLSALERIKQKTLIVVPVINLLEQWIKAILEYTSLTRDMVGQFGDNIKEIRDITVTTYASARQNINSLRKHFSFIIFDEVHHLPAEKTIKIAEGFPAPYRLGLTATPDRADSGEKELYSLIGPQIIVSTISDLVDEGFVSKFDLETIEVDLLQEEQMQYEKYMNIYRSYLRKRKIQIRSPKDYERYLVFRVNVDPEAKKALEAHRKARSIVYSSQSKLDVIEELLKRHKNDRVIIFSEFNDMVYMISKNFVIPSITHETKSSERNNILEKFKEGKYSKLVTGKVLDEGLDVKEANVGIIVSGSGQSRQFIQRLGRLLRPKTKKVKLYELVTSGSLEISTAKRRKKSEII</sequence>
<dbReference type="GO" id="GO:0005524">
    <property type="term" value="F:ATP binding"/>
    <property type="evidence" value="ECO:0007669"/>
    <property type="project" value="UniProtKB-KW"/>
</dbReference>
<dbReference type="PANTHER" id="PTHR11274">
    <property type="entry name" value="RAD25/XP-B DNA REPAIR HELICASE"/>
    <property type="match status" value="1"/>
</dbReference>
<dbReference type="InterPro" id="IPR006935">
    <property type="entry name" value="Helicase/UvrB_N"/>
</dbReference>
<evidence type="ECO:0000256" key="4">
    <source>
        <dbReference type="ARBA" id="ARBA00022840"/>
    </source>
</evidence>
<feature type="domain" description="Helicase ATP-binding" evidence="5">
    <location>
        <begin position="97"/>
        <end position="244"/>
    </location>
</feature>
<reference evidence="7" key="1">
    <citation type="journal article" date="2022" name="Nat. Microbiol.">
        <title>Unique mobile elements and scalable gene flow at the prokaryote-eukaryote boundary revealed by circularized Asgard archaea genomes.</title>
        <authorList>
            <person name="Wu F."/>
            <person name="Speth D.R."/>
            <person name="Philosof A."/>
            <person name="Cremiere A."/>
            <person name="Narayanan A."/>
            <person name="Barco R.A."/>
            <person name="Connon S.A."/>
            <person name="Amend J.P."/>
            <person name="Antoshechkin I.A."/>
            <person name="Orphan V.J."/>
        </authorList>
    </citation>
    <scope>NUCLEOTIDE SEQUENCE</scope>
    <source>
        <strain evidence="7">PR6</strain>
    </source>
</reference>
<keyword evidence="4" id="KW-0067">ATP-binding</keyword>
<organism evidence="7">
    <name type="scientific">Candidatus Heimdallarchaeum endolithica</name>
    <dbReference type="NCBI Taxonomy" id="2876572"/>
    <lineage>
        <taxon>Archaea</taxon>
        <taxon>Promethearchaeati</taxon>
        <taxon>Candidatus Heimdallarchaeota</taxon>
        <taxon>Candidatus Heimdallarchaeia (ex Rinke et al. 2021) (nom. nud.)</taxon>
        <taxon>Candidatus Heimdallarchaeales</taxon>
        <taxon>Candidatus Heimdallarchaeaceae</taxon>
        <taxon>Candidatus Heimdallarchaeum</taxon>
    </lineage>
</organism>
<evidence type="ECO:0000313" key="7">
    <source>
        <dbReference type="EMBL" id="UJG44249.1"/>
    </source>
</evidence>
<evidence type="ECO:0000259" key="5">
    <source>
        <dbReference type="PROSITE" id="PS51192"/>
    </source>
</evidence>
<dbReference type="CDD" id="cd17926">
    <property type="entry name" value="DEXHc_RE"/>
    <property type="match status" value="1"/>
</dbReference>
<accession>A0A9Y1FPV1</accession>
<dbReference type="GO" id="GO:0016787">
    <property type="term" value="F:hydrolase activity"/>
    <property type="evidence" value="ECO:0007669"/>
    <property type="project" value="UniProtKB-KW"/>
</dbReference>
<dbReference type="Proteomes" id="UP001200513">
    <property type="component" value="Chromosome"/>
</dbReference>
<dbReference type="InterPro" id="IPR027417">
    <property type="entry name" value="P-loop_NTPase"/>
</dbReference>
<dbReference type="Pfam" id="PF00271">
    <property type="entry name" value="Helicase_C"/>
    <property type="match status" value="1"/>
</dbReference>
<dbReference type="PANTHER" id="PTHR11274:SF0">
    <property type="entry name" value="GENERAL TRANSCRIPTION AND DNA REPAIR FACTOR IIH HELICASE SUBUNIT XPB"/>
    <property type="match status" value="1"/>
</dbReference>
<evidence type="ECO:0000256" key="1">
    <source>
        <dbReference type="ARBA" id="ARBA00022741"/>
    </source>
</evidence>
<keyword evidence="3 7" id="KW-0347">Helicase</keyword>
<proteinExistence type="predicted"/>
<dbReference type="GO" id="GO:0004386">
    <property type="term" value="F:helicase activity"/>
    <property type="evidence" value="ECO:0007669"/>
    <property type="project" value="UniProtKB-KW"/>
</dbReference>
<dbReference type="SMART" id="SM00490">
    <property type="entry name" value="HELICc"/>
    <property type="match status" value="1"/>
</dbReference>
<protein>
    <submittedName>
        <fullName evidence="7">DEAD/DEAH box helicase</fullName>
    </submittedName>
</protein>
<dbReference type="EMBL" id="CP084167">
    <property type="protein sequence ID" value="UJG44249.1"/>
    <property type="molecule type" value="Genomic_DNA"/>
</dbReference>
<dbReference type="PROSITE" id="PS51192">
    <property type="entry name" value="HELICASE_ATP_BIND_1"/>
    <property type="match status" value="1"/>
</dbReference>